<sequence length="261" mass="28857">MAGIATIALCNTNTATKNIMSVSHYDQLSEKTEQVDSFLPEEHARVCTPPAVPKQNFESFSEDEELEEAVNSSYGTLLDIALASNSISAQRQLMIHEHEPQAREIQAIVQGIDLGNEESWGVFQRLWQERPETMVRCIPLVLLDSEGGSAREKLHLANVLRKLVMEQQGIRESILAEPVFIDFLCGNLCLMSSNLQKAIFDLIVALGCQDRLENALQSDGLTKDERSCIARLLGLEETALGGVDFEPGATSIAMQEILRIT</sequence>
<gene>
    <name evidence="1" type="ORF">SELMODRAFT_420050</name>
</gene>
<dbReference type="Proteomes" id="UP000001514">
    <property type="component" value="Unassembled WGS sequence"/>
</dbReference>
<evidence type="ECO:0000313" key="1">
    <source>
        <dbReference type="EMBL" id="EFJ18735.1"/>
    </source>
</evidence>
<keyword evidence="2" id="KW-1185">Reference proteome</keyword>
<organism evidence="2">
    <name type="scientific">Selaginella moellendorffii</name>
    <name type="common">Spikemoss</name>
    <dbReference type="NCBI Taxonomy" id="88036"/>
    <lineage>
        <taxon>Eukaryota</taxon>
        <taxon>Viridiplantae</taxon>
        <taxon>Streptophyta</taxon>
        <taxon>Embryophyta</taxon>
        <taxon>Tracheophyta</taxon>
        <taxon>Lycopodiopsida</taxon>
        <taxon>Selaginellales</taxon>
        <taxon>Selaginellaceae</taxon>
        <taxon>Selaginella</taxon>
    </lineage>
</organism>
<dbReference type="EMBL" id="GL377609">
    <property type="protein sequence ID" value="EFJ18735.1"/>
    <property type="molecule type" value="Genomic_DNA"/>
</dbReference>
<dbReference type="Gramene" id="EFJ18735">
    <property type="protein sequence ID" value="EFJ18735"/>
    <property type="gene ID" value="SELMODRAFT_420050"/>
</dbReference>
<accession>D8SAD8</accession>
<dbReference type="HOGENOM" id="CLU_1067129_0_0_1"/>
<evidence type="ECO:0000313" key="2">
    <source>
        <dbReference type="Proteomes" id="UP000001514"/>
    </source>
</evidence>
<name>D8SAD8_SELML</name>
<dbReference type="InParanoid" id="D8SAD8"/>
<dbReference type="AlphaFoldDB" id="D8SAD8"/>
<protein>
    <submittedName>
        <fullName evidence="1">Uncharacterized protein</fullName>
    </submittedName>
</protein>
<proteinExistence type="predicted"/>
<reference evidence="1 2" key="1">
    <citation type="journal article" date="2011" name="Science">
        <title>The Selaginella genome identifies genetic changes associated with the evolution of vascular plants.</title>
        <authorList>
            <person name="Banks J.A."/>
            <person name="Nishiyama T."/>
            <person name="Hasebe M."/>
            <person name="Bowman J.L."/>
            <person name="Gribskov M."/>
            <person name="dePamphilis C."/>
            <person name="Albert V.A."/>
            <person name="Aono N."/>
            <person name="Aoyama T."/>
            <person name="Ambrose B.A."/>
            <person name="Ashton N.W."/>
            <person name="Axtell M.J."/>
            <person name="Barker E."/>
            <person name="Barker M.S."/>
            <person name="Bennetzen J.L."/>
            <person name="Bonawitz N.D."/>
            <person name="Chapple C."/>
            <person name="Cheng C."/>
            <person name="Correa L.G."/>
            <person name="Dacre M."/>
            <person name="DeBarry J."/>
            <person name="Dreyer I."/>
            <person name="Elias M."/>
            <person name="Engstrom E.M."/>
            <person name="Estelle M."/>
            <person name="Feng L."/>
            <person name="Finet C."/>
            <person name="Floyd S.K."/>
            <person name="Frommer W.B."/>
            <person name="Fujita T."/>
            <person name="Gramzow L."/>
            <person name="Gutensohn M."/>
            <person name="Harholt J."/>
            <person name="Hattori M."/>
            <person name="Heyl A."/>
            <person name="Hirai T."/>
            <person name="Hiwatashi Y."/>
            <person name="Ishikawa M."/>
            <person name="Iwata M."/>
            <person name="Karol K.G."/>
            <person name="Koehler B."/>
            <person name="Kolukisaoglu U."/>
            <person name="Kubo M."/>
            <person name="Kurata T."/>
            <person name="Lalonde S."/>
            <person name="Li K."/>
            <person name="Li Y."/>
            <person name="Litt A."/>
            <person name="Lyons E."/>
            <person name="Manning G."/>
            <person name="Maruyama T."/>
            <person name="Michael T.P."/>
            <person name="Mikami K."/>
            <person name="Miyazaki S."/>
            <person name="Morinaga S."/>
            <person name="Murata T."/>
            <person name="Mueller-Roeber B."/>
            <person name="Nelson D.R."/>
            <person name="Obara M."/>
            <person name="Oguri Y."/>
            <person name="Olmstead R.G."/>
            <person name="Onodera N."/>
            <person name="Petersen B.L."/>
            <person name="Pils B."/>
            <person name="Prigge M."/>
            <person name="Rensing S.A."/>
            <person name="Riano-Pachon D.M."/>
            <person name="Roberts A.W."/>
            <person name="Sato Y."/>
            <person name="Scheller H.V."/>
            <person name="Schulz B."/>
            <person name="Schulz C."/>
            <person name="Shakirov E.V."/>
            <person name="Shibagaki N."/>
            <person name="Shinohara N."/>
            <person name="Shippen D.E."/>
            <person name="Soerensen I."/>
            <person name="Sotooka R."/>
            <person name="Sugimoto N."/>
            <person name="Sugita M."/>
            <person name="Sumikawa N."/>
            <person name="Tanurdzic M."/>
            <person name="Theissen G."/>
            <person name="Ulvskov P."/>
            <person name="Wakazuki S."/>
            <person name="Weng J.K."/>
            <person name="Willats W.W."/>
            <person name="Wipf D."/>
            <person name="Wolf P.G."/>
            <person name="Yang L."/>
            <person name="Zimmer A.D."/>
            <person name="Zhu Q."/>
            <person name="Mitros T."/>
            <person name="Hellsten U."/>
            <person name="Loque D."/>
            <person name="Otillar R."/>
            <person name="Salamov A."/>
            <person name="Schmutz J."/>
            <person name="Shapiro H."/>
            <person name="Lindquist E."/>
            <person name="Lucas S."/>
            <person name="Rokhsar D."/>
            <person name="Grigoriev I.V."/>
        </authorList>
    </citation>
    <scope>NUCLEOTIDE SEQUENCE [LARGE SCALE GENOMIC DNA]</scope>
</reference>
<dbReference type="KEGG" id="smo:SELMODRAFT_420050"/>